<keyword evidence="1" id="KW-1133">Transmembrane helix</keyword>
<protein>
    <recommendedName>
        <fullName evidence="4">Cleavage protein</fullName>
    </recommendedName>
</protein>
<proteinExistence type="predicted"/>
<dbReference type="OrthoDB" id="9131625at2"/>
<comment type="caution">
    <text evidence="2">The sequence shown here is derived from an EMBL/GenBank/DDBJ whole genome shotgun (WGS) entry which is preliminary data.</text>
</comment>
<evidence type="ECO:0000313" key="2">
    <source>
        <dbReference type="EMBL" id="SAL38669.1"/>
    </source>
</evidence>
<dbReference type="Proteomes" id="UP000198263">
    <property type="component" value="Unassembled WGS sequence"/>
</dbReference>
<keyword evidence="3" id="KW-1185">Reference proteome</keyword>
<organism evidence="2 3">
    <name type="scientific">Caballeronia concitans</name>
    <dbReference type="NCBI Taxonomy" id="1777133"/>
    <lineage>
        <taxon>Bacteria</taxon>
        <taxon>Pseudomonadati</taxon>
        <taxon>Pseudomonadota</taxon>
        <taxon>Betaproteobacteria</taxon>
        <taxon>Burkholderiales</taxon>
        <taxon>Burkholderiaceae</taxon>
        <taxon>Caballeronia</taxon>
    </lineage>
</organism>
<sequence>MRTFQCGDSLLEVMIALSITAITTLGFVAVQSALARGERLALMRERAALIADSVVEGMRSDADRGAVVSQWQARAATLLPDADVAVQDRADGTHVATVSWRADDRADPCPEPQAKPRASCIAVAFAR</sequence>
<evidence type="ECO:0008006" key="4">
    <source>
        <dbReference type="Google" id="ProtNLM"/>
    </source>
</evidence>
<gene>
    <name evidence="2" type="ORF">AWB72_03958</name>
</gene>
<accession>A0A658R0X2</accession>
<name>A0A658R0X2_9BURK</name>
<dbReference type="RefSeq" id="WP_087128556.1">
    <property type="nucleotide sequence ID" value="NZ_FCNV02000009.1"/>
</dbReference>
<keyword evidence="1" id="KW-0472">Membrane</keyword>
<evidence type="ECO:0000313" key="3">
    <source>
        <dbReference type="Proteomes" id="UP000198263"/>
    </source>
</evidence>
<keyword evidence="1" id="KW-0812">Transmembrane</keyword>
<reference evidence="2 3" key="1">
    <citation type="submission" date="2016-01" db="EMBL/GenBank/DDBJ databases">
        <authorList>
            <person name="Peeters C."/>
        </authorList>
    </citation>
    <scope>NUCLEOTIDE SEQUENCE [LARGE SCALE GENOMIC DNA]</scope>
    <source>
        <strain evidence="2">LMG 29315</strain>
    </source>
</reference>
<evidence type="ECO:0000256" key="1">
    <source>
        <dbReference type="SAM" id="Phobius"/>
    </source>
</evidence>
<feature type="transmembrane region" description="Helical" evidence="1">
    <location>
        <begin position="13"/>
        <end position="34"/>
    </location>
</feature>
<dbReference type="AlphaFoldDB" id="A0A658R0X2"/>
<dbReference type="EMBL" id="FCNV02000009">
    <property type="protein sequence ID" value="SAL38669.1"/>
    <property type="molecule type" value="Genomic_DNA"/>
</dbReference>